<evidence type="ECO:0000256" key="2">
    <source>
        <dbReference type="ARBA" id="ARBA00022737"/>
    </source>
</evidence>
<dbReference type="Proteomes" id="UP000494256">
    <property type="component" value="Unassembled WGS sequence"/>
</dbReference>
<sequence length="427" mass="49991">MMRATARLNCSVPDCSLFHPNDYKEHMTKYHLKKVYKCPFCVVACFNESTMEKHLKGHKTDVKPLLFYQCDVCPGRYVLQNPKFNDQHLKSHINTNIFPCWACGSAFKEVSILLNHFIKKHNKSEAVEVALNAILNDSSMQLSKPKRIYRVVKRCEQCKRSFTYKCKYEEIQVLPNECPFKCTSTMQSNVTPEKIRDRYGKHITCHICRVQVPEDWTEIKKHYAALHKTHKCLDAEILLTRVDIKKYLNRKKIGRPRSKINFLQKISKKTKHQQLNKSSTPSVTNDEIVSMPHYIPVDFFECNMCDSKYEEKTMLEKHMISHKDPYMAYQCMECAQSFEVKQLFSNHLQLEHNITDTDKYINNKLCYNENALTKHQNNTEITDLLFVANQCRICLDEFDDPEALEKHCRVHGMAFLVNSALTKPNTL</sequence>
<feature type="domain" description="C2H2-type" evidence="6">
    <location>
        <begin position="98"/>
        <end position="126"/>
    </location>
</feature>
<organism evidence="7 8">
    <name type="scientific">Arctia plantaginis</name>
    <name type="common">Wood tiger moth</name>
    <name type="synonym">Phalaena plantaginis</name>
    <dbReference type="NCBI Taxonomy" id="874455"/>
    <lineage>
        <taxon>Eukaryota</taxon>
        <taxon>Metazoa</taxon>
        <taxon>Ecdysozoa</taxon>
        <taxon>Arthropoda</taxon>
        <taxon>Hexapoda</taxon>
        <taxon>Insecta</taxon>
        <taxon>Pterygota</taxon>
        <taxon>Neoptera</taxon>
        <taxon>Endopterygota</taxon>
        <taxon>Lepidoptera</taxon>
        <taxon>Glossata</taxon>
        <taxon>Ditrysia</taxon>
        <taxon>Noctuoidea</taxon>
        <taxon>Erebidae</taxon>
        <taxon>Arctiinae</taxon>
        <taxon>Arctia</taxon>
    </lineage>
</organism>
<dbReference type="AlphaFoldDB" id="A0A8S1A7S9"/>
<comment type="caution">
    <text evidence="7">The sequence shown here is derived from an EMBL/GenBank/DDBJ whole genome shotgun (WGS) entry which is preliminary data.</text>
</comment>
<reference evidence="7 8" key="1">
    <citation type="submission" date="2020-04" db="EMBL/GenBank/DDBJ databases">
        <authorList>
            <person name="Wallbank WR R."/>
            <person name="Pardo Diaz C."/>
            <person name="Kozak K."/>
            <person name="Martin S."/>
            <person name="Jiggins C."/>
            <person name="Moest M."/>
            <person name="Warren A I."/>
            <person name="Byers J.R.P. K."/>
            <person name="Montejo-Kovacevich G."/>
            <person name="Yen C E."/>
        </authorList>
    </citation>
    <scope>NUCLEOTIDE SEQUENCE [LARGE SCALE GENOMIC DNA]</scope>
</reference>
<evidence type="ECO:0000313" key="8">
    <source>
        <dbReference type="Proteomes" id="UP000494256"/>
    </source>
</evidence>
<dbReference type="EMBL" id="CADEBD010000309">
    <property type="protein sequence ID" value="CAB3240672.1"/>
    <property type="molecule type" value="Genomic_DNA"/>
</dbReference>
<dbReference type="PANTHER" id="PTHR24379">
    <property type="entry name" value="KRAB AND ZINC FINGER DOMAIN-CONTAINING"/>
    <property type="match status" value="1"/>
</dbReference>
<dbReference type="OrthoDB" id="7436381at2759"/>
<evidence type="ECO:0000256" key="1">
    <source>
        <dbReference type="ARBA" id="ARBA00022723"/>
    </source>
</evidence>
<evidence type="ECO:0000256" key="5">
    <source>
        <dbReference type="PROSITE-ProRule" id="PRU00042"/>
    </source>
</evidence>
<evidence type="ECO:0000259" key="6">
    <source>
        <dbReference type="PROSITE" id="PS50157"/>
    </source>
</evidence>
<dbReference type="PANTHER" id="PTHR24379:SF121">
    <property type="entry name" value="C2H2-TYPE DOMAIN-CONTAINING PROTEIN"/>
    <property type="match status" value="1"/>
</dbReference>
<evidence type="ECO:0000313" key="7">
    <source>
        <dbReference type="EMBL" id="CAB3240672.1"/>
    </source>
</evidence>
<keyword evidence="4" id="KW-0862">Zinc</keyword>
<dbReference type="SMART" id="SM00355">
    <property type="entry name" value="ZnF_C2H2"/>
    <property type="match status" value="8"/>
</dbReference>
<feature type="domain" description="C2H2-type" evidence="6">
    <location>
        <begin position="329"/>
        <end position="357"/>
    </location>
</feature>
<evidence type="ECO:0000256" key="4">
    <source>
        <dbReference type="ARBA" id="ARBA00022833"/>
    </source>
</evidence>
<dbReference type="InterPro" id="IPR013087">
    <property type="entry name" value="Znf_C2H2_type"/>
</dbReference>
<keyword evidence="1" id="KW-0479">Metal-binding</keyword>
<proteinExistence type="predicted"/>
<accession>A0A8S1A7S9</accession>
<evidence type="ECO:0000256" key="3">
    <source>
        <dbReference type="ARBA" id="ARBA00022771"/>
    </source>
</evidence>
<dbReference type="PROSITE" id="PS00028">
    <property type="entry name" value="ZINC_FINGER_C2H2_1"/>
    <property type="match status" value="5"/>
</dbReference>
<dbReference type="Gene3D" id="3.30.160.60">
    <property type="entry name" value="Classic Zinc Finger"/>
    <property type="match status" value="2"/>
</dbReference>
<dbReference type="PROSITE" id="PS50157">
    <property type="entry name" value="ZINC_FINGER_C2H2_2"/>
    <property type="match status" value="3"/>
</dbReference>
<keyword evidence="2" id="KW-0677">Repeat</keyword>
<name>A0A8S1A7S9_ARCPL</name>
<dbReference type="GO" id="GO:0008270">
    <property type="term" value="F:zinc ion binding"/>
    <property type="evidence" value="ECO:0007669"/>
    <property type="project" value="UniProtKB-KW"/>
</dbReference>
<feature type="domain" description="C2H2-type" evidence="6">
    <location>
        <begin position="300"/>
        <end position="327"/>
    </location>
</feature>
<protein>
    <recommendedName>
        <fullName evidence="6">C2H2-type domain-containing protein</fullName>
    </recommendedName>
</protein>
<keyword evidence="3 5" id="KW-0863">Zinc-finger</keyword>
<gene>
    <name evidence="7" type="ORF">APLA_LOCUS9187</name>
</gene>